<protein>
    <recommendedName>
        <fullName evidence="3">Peptidase</fullName>
    </recommendedName>
</protein>
<sequence>MSTVARTEILLLWMQAGSGCCTRRIRFSAEEVFMISLSKYAPVAAACVLAMSVSAGGAAQASSLSEEAGSGEGEFEQQVAVDPATGAQRSAVPIDGEGLRLNTQPGDLIRVEGDTVTWLDGAGGVVATINLSPEKGESVPFTYDETKHLLRPEATRALEDDEYAGCMPKWWGWFFGITWGGLVCMPATAGASGVATPIAGAVTEMACAAAGGALVTAISC</sequence>
<organism evidence="1 2">
    <name type="scientific">Actinomyces israelii</name>
    <dbReference type="NCBI Taxonomy" id="1659"/>
    <lineage>
        <taxon>Bacteria</taxon>
        <taxon>Bacillati</taxon>
        <taxon>Actinomycetota</taxon>
        <taxon>Actinomycetes</taxon>
        <taxon>Actinomycetales</taxon>
        <taxon>Actinomycetaceae</taxon>
        <taxon>Actinomyces</taxon>
    </lineage>
</organism>
<accession>A0ABT4IA93</accession>
<proteinExistence type="predicted"/>
<reference evidence="1" key="1">
    <citation type="submission" date="2022-10" db="EMBL/GenBank/DDBJ databases">
        <title>Genome sequence of Actinomyces israelii ATCC 10048.</title>
        <authorList>
            <person name="Watt R.M."/>
            <person name="Tong W.M."/>
        </authorList>
    </citation>
    <scope>NUCLEOTIDE SEQUENCE</scope>
    <source>
        <strain evidence="1">ATCC 10048</strain>
    </source>
</reference>
<dbReference type="EMBL" id="JAPTMY010000027">
    <property type="protein sequence ID" value="MCZ0858662.1"/>
    <property type="molecule type" value="Genomic_DNA"/>
</dbReference>
<keyword evidence="2" id="KW-1185">Reference proteome</keyword>
<evidence type="ECO:0000313" key="2">
    <source>
        <dbReference type="Proteomes" id="UP001072034"/>
    </source>
</evidence>
<evidence type="ECO:0000313" key="1">
    <source>
        <dbReference type="EMBL" id="MCZ0858662.1"/>
    </source>
</evidence>
<dbReference type="PROSITE" id="PS51257">
    <property type="entry name" value="PROKAR_LIPOPROTEIN"/>
    <property type="match status" value="1"/>
</dbReference>
<evidence type="ECO:0008006" key="3">
    <source>
        <dbReference type="Google" id="ProtNLM"/>
    </source>
</evidence>
<gene>
    <name evidence="1" type="ORF">OHJ16_11485</name>
</gene>
<dbReference type="RefSeq" id="WP_268918021.1">
    <property type="nucleotide sequence ID" value="NZ_JAPTMY010000027.1"/>
</dbReference>
<comment type="caution">
    <text evidence="1">The sequence shown here is derived from an EMBL/GenBank/DDBJ whole genome shotgun (WGS) entry which is preliminary data.</text>
</comment>
<dbReference type="Proteomes" id="UP001072034">
    <property type="component" value="Unassembled WGS sequence"/>
</dbReference>
<name>A0ABT4IA93_9ACTO</name>